<dbReference type="Pfam" id="PF00075">
    <property type="entry name" value="RNase_H"/>
    <property type="match status" value="1"/>
</dbReference>
<organism evidence="5 6">
    <name type="scientific">Xylaria arbuscula</name>
    <dbReference type="NCBI Taxonomy" id="114810"/>
    <lineage>
        <taxon>Eukaryota</taxon>
        <taxon>Fungi</taxon>
        <taxon>Dikarya</taxon>
        <taxon>Ascomycota</taxon>
        <taxon>Pezizomycotina</taxon>
        <taxon>Sordariomycetes</taxon>
        <taxon>Xylariomycetidae</taxon>
        <taxon>Xylariales</taxon>
        <taxon>Xylariaceae</taxon>
        <taxon>Xylaria</taxon>
    </lineage>
</organism>
<evidence type="ECO:0000256" key="2">
    <source>
        <dbReference type="ARBA" id="ARBA00023128"/>
    </source>
</evidence>
<dbReference type="GO" id="GO:0003676">
    <property type="term" value="F:nucleic acid binding"/>
    <property type="evidence" value="ECO:0007669"/>
    <property type="project" value="InterPro"/>
</dbReference>
<dbReference type="PROSITE" id="PS50879">
    <property type="entry name" value="RNASE_H_1"/>
    <property type="match status" value="1"/>
</dbReference>
<dbReference type="AlphaFoldDB" id="A0A9W8TIM7"/>
<dbReference type="EMBL" id="JANPWZ010001836">
    <property type="protein sequence ID" value="KAJ3562895.1"/>
    <property type="molecule type" value="Genomic_DNA"/>
</dbReference>
<dbReference type="InterPro" id="IPR000477">
    <property type="entry name" value="RT_dom"/>
</dbReference>
<dbReference type="Proteomes" id="UP001148614">
    <property type="component" value="Unassembled WGS sequence"/>
</dbReference>
<dbReference type="InterPro" id="IPR043502">
    <property type="entry name" value="DNA/RNA_pol_sf"/>
</dbReference>
<dbReference type="SUPFAM" id="SSF56672">
    <property type="entry name" value="DNA/RNA polymerases"/>
    <property type="match status" value="1"/>
</dbReference>
<name>A0A9W8TIM7_9PEZI</name>
<evidence type="ECO:0000259" key="4">
    <source>
        <dbReference type="PROSITE" id="PS50879"/>
    </source>
</evidence>
<dbReference type="PANTHER" id="PTHR33481">
    <property type="entry name" value="REVERSE TRANSCRIPTASE"/>
    <property type="match status" value="1"/>
</dbReference>
<comment type="caution">
    <text evidence="5">The sequence shown here is derived from an EMBL/GenBank/DDBJ whole genome shotgun (WGS) entry which is preliminary data.</text>
</comment>
<dbReference type="PANTHER" id="PTHR33481:SF1">
    <property type="entry name" value="ENDONUCLEASE_EXONUCLEASE_PHOSPHATASE DOMAIN-CONTAINING PROTEIN-RELATED"/>
    <property type="match status" value="1"/>
</dbReference>
<comment type="subcellular location">
    <subcellularLocation>
        <location evidence="1">Mitochondrion</location>
    </subcellularLocation>
</comment>
<dbReference type="GO" id="GO:0004523">
    <property type="term" value="F:RNA-DNA hybrid ribonuclease activity"/>
    <property type="evidence" value="ECO:0007669"/>
    <property type="project" value="InterPro"/>
</dbReference>
<gene>
    <name evidence="5" type="ORF">NPX13_g8390</name>
</gene>
<accession>A0A9W8TIM7</accession>
<dbReference type="InterPro" id="IPR002156">
    <property type="entry name" value="RNaseH_domain"/>
</dbReference>
<dbReference type="PROSITE" id="PS50878">
    <property type="entry name" value="RT_POL"/>
    <property type="match status" value="1"/>
</dbReference>
<dbReference type="GO" id="GO:0005739">
    <property type="term" value="C:mitochondrion"/>
    <property type="evidence" value="ECO:0007669"/>
    <property type="project" value="UniProtKB-SubCell"/>
</dbReference>
<dbReference type="InterPro" id="IPR036397">
    <property type="entry name" value="RNaseH_sf"/>
</dbReference>
<feature type="domain" description="Reverse transcriptase" evidence="3">
    <location>
        <begin position="49"/>
        <end position="324"/>
    </location>
</feature>
<protein>
    <recommendedName>
        <fullName evidence="7">Reverse transcriptase</fullName>
    </recommendedName>
</protein>
<dbReference type="CDD" id="cd01650">
    <property type="entry name" value="RT_nLTR_like"/>
    <property type="match status" value="1"/>
</dbReference>
<evidence type="ECO:0000313" key="5">
    <source>
        <dbReference type="EMBL" id="KAJ3562895.1"/>
    </source>
</evidence>
<dbReference type="CDD" id="cd09276">
    <property type="entry name" value="Rnase_HI_RT_non_LTR"/>
    <property type="match status" value="1"/>
</dbReference>
<evidence type="ECO:0008006" key="7">
    <source>
        <dbReference type="Google" id="ProtNLM"/>
    </source>
</evidence>
<proteinExistence type="predicted"/>
<dbReference type="Gene3D" id="3.30.420.10">
    <property type="entry name" value="Ribonuclease H-like superfamily/Ribonuclease H"/>
    <property type="match status" value="1"/>
</dbReference>
<evidence type="ECO:0000313" key="6">
    <source>
        <dbReference type="Proteomes" id="UP001148614"/>
    </source>
</evidence>
<dbReference type="Pfam" id="PF00078">
    <property type="entry name" value="RVT_1"/>
    <property type="match status" value="1"/>
</dbReference>
<dbReference type="InterPro" id="IPR012337">
    <property type="entry name" value="RNaseH-like_sf"/>
</dbReference>
<reference evidence="5" key="1">
    <citation type="submission" date="2022-07" db="EMBL/GenBank/DDBJ databases">
        <title>Genome Sequence of Xylaria arbuscula.</title>
        <authorList>
            <person name="Buettner E."/>
        </authorList>
    </citation>
    <scope>NUCLEOTIDE SEQUENCE</scope>
    <source>
        <strain evidence="5">VT107</strain>
    </source>
</reference>
<evidence type="ECO:0000259" key="3">
    <source>
        <dbReference type="PROSITE" id="PS50878"/>
    </source>
</evidence>
<sequence length="839" mass="95282">MPPITTNEVEHAVQATLPLKAPGPDGIPNLILKRALPHIKFHLTRIFNCSLTLGHCPEHFRRSTTVVLRKPGKDNYTVPKAYRPIALLNTIGKVMDAIIAKRISYMAETYQLLPDTHIGGRRLRSTEQALHIIIEKIYKAWNTGKGKVASLLLLDVSGAFDNVSHQRLLHNLRKRRLDEKVVRWIESFLKERKTNMLLDGYKSTQYEISTGIPQGSPLSPILYLFYNADLIDKHNEDTSATGYIDDAAILAVGDTTEETCNKLERALESAGQWATTHASIFAPEKFQLTHFTRARKRINTEQVLQTPWGDISPKPTCKYLGVVLDTKLTWKPHLEEIRRKVTRTIAAMSCLGNSTWGAGLDGMRKIYRGVAMPQMLYACSVWSNADIRGKGYTKKTLETLQTMQARAARTITGAFKATSRPALNIESYLLPVQQQIWTHNAETIGRTLSSQDVPELEKHKFETEDKLKYTSPLKRIYQEVQDRREPTGLDQEIVPPYVTPPWWEGPTTRIGGDAEQAESEHQRELESGRNSILIYTDGSGIDGHIGAAAVCLMTKQTKRAYMGRDTVSTVYAGELQGISMALQIAQEDRQRGHQRDKVIIYTDNQAAIRSSARPLGKSGAYLLKAIARQVQDLQKNGLPVEIRWIPAHRGIPGNEEADHAAKEATGWREDGTQGQRAQQLEELFSLKATLKTWNHKEVKRQWETNWRTETKGRITYRHTPKPTRKILELHEDLSKRRSAILVQLRTEKIGLRDFLFTRKVRDITDSKCSCGERRQTVAHILFQCRRFKDLRIQELGRIPGRGNLRAVLNKRKTAIKAIKFIEQTQILGQFRIERQADEA</sequence>
<keyword evidence="2" id="KW-0496">Mitochondrion</keyword>
<keyword evidence="6" id="KW-1185">Reference proteome</keyword>
<feature type="domain" description="RNase H type-1" evidence="4">
    <location>
        <begin position="528"/>
        <end position="666"/>
    </location>
</feature>
<dbReference type="SUPFAM" id="SSF53098">
    <property type="entry name" value="Ribonuclease H-like"/>
    <property type="match status" value="1"/>
</dbReference>
<evidence type="ECO:0000256" key="1">
    <source>
        <dbReference type="ARBA" id="ARBA00004173"/>
    </source>
</evidence>